<dbReference type="InterPro" id="IPR036116">
    <property type="entry name" value="FN3_sf"/>
</dbReference>
<evidence type="ECO:0000259" key="17">
    <source>
        <dbReference type="PROSITE" id="PS50835"/>
    </source>
</evidence>
<keyword evidence="10" id="KW-1015">Disulfide bond</keyword>
<protein>
    <recommendedName>
        <fullName evidence="14">Neural cell adhesion molecule 2</fullName>
    </recommendedName>
</protein>
<keyword evidence="6" id="KW-0677">Repeat</keyword>
<feature type="domain" description="Ig-like" evidence="17">
    <location>
        <begin position="112"/>
        <end position="196"/>
    </location>
</feature>
<dbReference type="SUPFAM" id="SSF49265">
    <property type="entry name" value="Fibronectin type III"/>
    <property type="match status" value="1"/>
</dbReference>
<evidence type="ECO:0000256" key="14">
    <source>
        <dbReference type="ARBA" id="ARBA00067628"/>
    </source>
</evidence>
<feature type="domain" description="Fibronectin type-III" evidence="18">
    <location>
        <begin position="595"/>
        <end position="690"/>
    </location>
</feature>
<feature type="transmembrane region" description="Helical" evidence="15">
    <location>
        <begin position="696"/>
        <end position="719"/>
    </location>
</feature>
<keyword evidence="5 16" id="KW-0732">Signal</keyword>
<evidence type="ECO:0000256" key="1">
    <source>
        <dbReference type="ARBA" id="ARBA00004251"/>
    </source>
</evidence>
<dbReference type="FunFam" id="2.60.40.10:FF:000575">
    <property type="entry name" value="Neural cell adhesion molecule 2"/>
    <property type="match status" value="1"/>
</dbReference>
<dbReference type="PANTHER" id="PTHR12231">
    <property type="entry name" value="CTX-RELATED TYPE I TRANSMEMBRANE PROTEIN"/>
    <property type="match status" value="1"/>
</dbReference>
<dbReference type="PANTHER" id="PTHR12231:SF231">
    <property type="entry name" value="NEURAL CELL ADHESION MOLECULE 2"/>
    <property type="match status" value="1"/>
</dbReference>
<dbReference type="InterPro" id="IPR007110">
    <property type="entry name" value="Ig-like_dom"/>
</dbReference>
<organism evidence="19 20">
    <name type="scientific">Betta splendens</name>
    <name type="common">Siamese fighting fish</name>
    <dbReference type="NCBI Taxonomy" id="158456"/>
    <lineage>
        <taxon>Eukaryota</taxon>
        <taxon>Metazoa</taxon>
        <taxon>Chordata</taxon>
        <taxon>Craniata</taxon>
        <taxon>Vertebrata</taxon>
        <taxon>Euteleostomi</taxon>
        <taxon>Actinopterygii</taxon>
        <taxon>Neopterygii</taxon>
        <taxon>Teleostei</taxon>
        <taxon>Neoteleostei</taxon>
        <taxon>Acanthomorphata</taxon>
        <taxon>Anabantaria</taxon>
        <taxon>Anabantiformes</taxon>
        <taxon>Anabantoidei</taxon>
        <taxon>Osphronemidae</taxon>
        <taxon>Betta</taxon>
    </lineage>
</organism>
<dbReference type="InterPro" id="IPR009138">
    <property type="entry name" value="Neural_cell_adh"/>
</dbReference>
<dbReference type="InterPro" id="IPR003599">
    <property type="entry name" value="Ig_sub"/>
</dbReference>
<evidence type="ECO:0000256" key="13">
    <source>
        <dbReference type="ARBA" id="ARBA00055494"/>
    </source>
</evidence>
<dbReference type="AlphaFoldDB" id="A0A6P7LVG8"/>
<dbReference type="FunFam" id="2.60.40.10:FF:000636">
    <property type="entry name" value="Neural cell adhesion molecule 2"/>
    <property type="match status" value="1"/>
</dbReference>
<dbReference type="PRINTS" id="PR00014">
    <property type="entry name" value="FNTYPEIII"/>
</dbReference>
<keyword evidence="9 15" id="KW-0472">Membrane</keyword>
<dbReference type="RefSeq" id="XP_028997924.1">
    <property type="nucleotide sequence ID" value="XM_029142091.3"/>
</dbReference>
<evidence type="ECO:0000313" key="20">
    <source>
        <dbReference type="RefSeq" id="XP_028997924.1"/>
    </source>
</evidence>
<feature type="domain" description="Fibronectin type-III" evidence="18">
    <location>
        <begin position="500"/>
        <end position="593"/>
    </location>
</feature>
<dbReference type="FunFam" id="2.60.40.10:FF:000450">
    <property type="entry name" value="Neural cell adhesion molecule 2"/>
    <property type="match status" value="1"/>
</dbReference>
<dbReference type="InterPro" id="IPR003961">
    <property type="entry name" value="FN3_dom"/>
</dbReference>
<dbReference type="Pfam" id="PF00041">
    <property type="entry name" value="fn3"/>
    <property type="match status" value="1"/>
</dbReference>
<dbReference type="PROSITE" id="PS50835">
    <property type="entry name" value="IG_LIKE"/>
    <property type="match status" value="5"/>
</dbReference>
<dbReference type="Proteomes" id="UP000515150">
    <property type="component" value="Chromosome 2"/>
</dbReference>
<evidence type="ECO:0000259" key="18">
    <source>
        <dbReference type="PROSITE" id="PS50853"/>
    </source>
</evidence>
<dbReference type="FunFam" id="2.60.40.10:FF:000436">
    <property type="entry name" value="Neural cell adhesion molecule 2"/>
    <property type="match status" value="1"/>
</dbReference>
<keyword evidence="2" id="KW-1003">Cell membrane</keyword>
<feature type="domain" description="Ig-like" evidence="17">
    <location>
        <begin position="20"/>
        <end position="107"/>
    </location>
</feature>
<comment type="function">
    <text evidence="13">May play important roles in selective fasciculation and zone-to-zone projection of the primary olfactory axons.</text>
</comment>
<evidence type="ECO:0000256" key="16">
    <source>
        <dbReference type="SAM" id="SignalP"/>
    </source>
</evidence>
<dbReference type="InterPro" id="IPR051170">
    <property type="entry name" value="Neural/epithelial_adhesion"/>
</dbReference>
<feature type="domain" description="Ig-like" evidence="17">
    <location>
        <begin position="403"/>
        <end position="493"/>
    </location>
</feature>
<keyword evidence="8 15" id="KW-1133">Transmembrane helix</keyword>
<dbReference type="PROSITE" id="PS50853">
    <property type="entry name" value="FN3"/>
    <property type="match status" value="2"/>
</dbReference>
<comment type="subcellular location">
    <subcellularLocation>
        <location evidence="1">Cell membrane</location>
        <topology evidence="1">Single-pass type I membrane protein</topology>
    </subcellularLocation>
</comment>
<evidence type="ECO:0000256" key="11">
    <source>
        <dbReference type="ARBA" id="ARBA00023180"/>
    </source>
</evidence>
<dbReference type="InterPro" id="IPR013783">
    <property type="entry name" value="Ig-like_fold"/>
</dbReference>
<keyword evidence="11" id="KW-0325">Glycoprotein</keyword>
<name>A0A6P7LVG8_BETSP</name>
<feature type="signal peptide" evidence="16">
    <location>
        <begin position="1"/>
        <end position="18"/>
    </location>
</feature>
<gene>
    <name evidence="20" type="primary">LOC114850101</name>
</gene>
<dbReference type="InterPro" id="IPR013098">
    <property type="entry name" value="Ig_I-set"/>
</dbReference>
<dbReference type="Gene3D" id="2.60.40.10">
    <property type="entry name" value="Immunoglobulins"/>
    <property type="match status" value="7"/>
</dbReference>
<keyword evidence="3" id="KW-0597">Phosphoprotein</keyword>
<proteinExistence type="predicted"/>
<evidence type="ECO:0000256" key="9">
    <source>
        <dbReference type="ARBA" id="ARBA00023136"/>
    </source>
</evidence>
<dbReference type="GO" id="GO:0005886">
    <property type="term" value="C:plasma membrane"/>
    <property type="evidence" value="ECO:0007669"/>
    <property type="project" value="UniProtKB-SubCell"/>
</dbReference>
<dbReference type="SMART" id="SM00409">
    <property type="entry name" value="IG"/>
    <property type="match status" value="5"/>
</dbReference>
<dbReference type="GO" id="GO:0007155">
    <property type="term" value="P:cell adhesion"/>
    <property type="evidence" value="ECO:0007669"/>
    <property type="project" value="UniProtKB-KW"/>
</dbReference>
<evidence type="ECO:0000313" key="19">
    <source>
        <dbReference type="Proteomes" id="UP000515150"/>
    </source>
</evidence>
<evidence type="ECO:0000256" key="2">
    <source>
        <dbReference type="ARBA" id="ARBA00022475"/>
    </source>
</evidence>
<feature type="domain" description="Ig-like" evidence="17">
    <location>
        <begin position="304"/>
        <end position="398"/>
    </location>
</feature>
<evidence type="ECO:0000256" key="5">
    <source>
        <dbReference type="ARBA" id="ARBA00022729"/>
    </source>
</evidence>
<dbReference type="CDD" id="cd00096">
    <property type="entry name" value="Ig"/>
    <property type="match status" value="2"/>
</dbReference>
<keyword evidence="7" id="KW-0130">Cell adhesion</keyword>
<evidence type="ECO:0000256" key="12">
    <source>
        <dbReference type="ARBA" id="ARBA00023319"/>
    </source>
</evidence>
<keyword evidence="19" id="KW-1185">Reference proteome</keyword>
<dbReference type="GeneID" id="114850101"/>
<keyword evidence="12" id="KW-0393">Immunoglobulin domain</keyword>
<dbReference type="FunFam" id="2.60.40.10:FF:000528">
    <property type="entry name" value="Neural cell adhesion molecule 2"/>
    <property type="match status" value="1"/>
</dbReference>
<dbReference type="FunFam" id="2.60.40.10:FF:000086">
    <property type="entry name" value="Neural cell adhesion molecule 1"/>
    <property type="match status" value="1"/>
</dbReference>
<keyword evidence="4 15" id="KW-0812">Transmembrane</keyword>
<feature type="chain" id="PRO_5027680875" description="Neural cell adhesion molecule 2" evidence="16">
    <location>
        <begin position="19"/>
        <end position="793"/>
    </location>
</feature>
<evidence type="ECO:0000256" key="4">
    <source>
        <dbReference type="ARBA" id="ARBA00022692"/>
    </source>
</evidence>
<dbReference type="CDD" id="cd00063">
    <property type="entry name" value="FN3"/>
    <property type="match status" value="2"/>
</dbReference>
<evidence type="ECO:0000256" key="15">
    <source>
        <dbReference type="SAM" id="Phobius"/>
    </source>
</evidence>
<reference evidence="20" key="1">
    <citation type="submission" date="2025-08" db="UniProtKB">
        <authorList>
            <consortium name="RefSeq"/>
        </authorList>
    </citation>
    <scope>IDENTIFICATION</scope>
</reference>
<evidence type="ECO:0000256" key="10">
    <source>
        <dbReference type="ARBA" id="ARBA00023157"/>
    </source>
</evidence>
<dbReference type="Pfam" id="PF13927">
    <property type="entry name" value="Ig_3"/>
    <property type="match status" value="1"/>
</dbReference>
<dbReference type="SMART" id="SM00408">
    <property type="entry name" value="IGc2"/>
    <property type="match status" value="5"/>
</dbReference>
<evidence type="ECO:0000256" key="6">
    <source>
        <dbReference type="ARBA" id="ARBA00022737"/>
    </source>
</evidence>
<dbReference type="SMART" id="SM00060">
    <property type="entry name" value="FN3"/>
    <property type="match status" value="2"/>
</dbReference>
<dbReference type="PRINTS" id="PR01838">
    <property type="entry name" value="NCAMFAMILY"/>
</dbReference>
<dbReference type="InterPro" id="IPR036179">
    <property type="entry name" value="Ig-like_dom_sf"/>
</dbReference>
<dbReference type="FunFam" id="2.60.40.10:FF:000381">
    <property type="entry name" value="Neural cell adhesion molecule 2"/>
    <property type="match status" value="1"/>
</dbReference>
<evidence type="ECO:0000256" key="8">
    <source>
        <dbReference type="ARBA" id="ARBA00022989"/>
    </source>
</evidence>
<dbReference type="SUPFAM" id="SSF48726">
    <property type="entry name" value="Immunoglobulin"/>
    <property type="match status" value="5"/>
</dbReference>
<dbReference type="Pfam" id="PF07679">
    <property type="entry name" value="I-set"/>
    <property type="match status" value="4"/>
</dbReference>
<evidence type="ECO:0000256" key="3">
    <source>
        <dbReference type="ARBA" id="ARBA00022553"/>
    </source>
</evidence>
<dbReference type="InterPro" id="IPR003598">
    <property type="entry name" value="Ig_sub2"/>
</dbReference>
<feature type="domain" description="Ig-like" evidence="17">
    <location>
        <begin position="207"/>
        <end position="297"/>
    </location>
</feature>
<accession>A0A6P7LVG8</accession>
<evidence type="ECO:0000256" key="7">
    <source>
        <dbReference type="ARBA" id="ARBA00022889"/>
    </source>
</evidence>
<sequence>MMLKLVHLLGVLVCSGQAALQVSISLNKVELSVGESKFFICTAIGEPVRLDWFNPQGERILPSKRMALHTEASRSRLIIYNAIIEDAGIYRCQATDAGGHTEEASVVLEIYQRLTFQDIQSPQEFRHGETAEVVCDVISSPVPVVVWYYQDKEITEEHHSRFQVLANNNLQIHQVTKADEGVYRCEASVEARGEIDFVDIAVVVNVPPVLSVLQQSFNATADYQESVTFTCLTSGSPDPLVTWHRKGQQLEPSEQYILNRLEGGRSMLTVRNIRQGDGGTYSCRATNKAGSQERELFLKVFVQPHITLLKNVTAVEGSAAMISCVAEGEPLPDISWRRASDGQTFVDGDKSQDGRFEVRGRHGKSVLTISGVRLGDLGRFDCEALSRIGGHQKSMFLDIEYIPKFLTNHTIYYSWEGNPVNISCDVMSNPPATMLWRRERFTISAEGTANTRVHSAEGKSVLEVTPMSDRDFGRYNCTARNNIGVRYQEFILAQADVPSNPYSVRLSAVSQRLATVTFMKPDSHGGVPISYYLVQYKEVGLQDWRDVRSHSIQTTVVLTGLEPNTTYEVRVAAVNGKGQGEFSHTETFQTLPIREPSPPAVHGQRGMGKAYRLGLVKQDDGGMPIVEYIVKYKTDKEEQWMTKLVPGANDFAMLQPLQWNTRYEVEITARNVKGLSEPTFYQFFMPQKPDITAESLFSGLGLGAVVGLGLGALLLLLVLVDVSCFFLRHCGLLMCITRTLCSKKTATSGKGKEIEEGKAAYLYTYNSRPTALSTTEATAEGRKWKRVAQAGYD</sequence>